<sequence length="149" mass="17188">MDLVPTMEEYTALLRCPKGSLRKLIVAHPDTKKKIDIFSLCIYGLVIIPKVLRHIDEAVANFFDRLDKRVTPVPVILAETFRSLSACRRASEGRFIGCTQLLLAWFHSNFWNVDKVSYRVFSKNYSQLEEITAAPRKDDISEENWITLL</sequence>
<comment type="caution">
    <text evidence="2">The sequence shown here is derived from an EMBL/GenBank/DDBJ whole genome shotgun (WGS) entry which is preliminary data.</text>
</comment>
<dbReference type="EMBL" id="JARKNE010000013">
    <property type="protein sequence ID" value="KAK5770823.1"/>
    <property type="molecule type" value="Genomic_DNA"/>
</dbReference>
<keyword evidence="3" id="KW-1185">Reference proteome</keyword>
<dbReference type="Pfam" id="PF24924">
    <property type="entry name" value="DUF7745"/>
    <property type="match status" value="1"/>
</dbReference>
<dbReference type="PANTHER" id="PTHR48200">
    <property type="entry name" value="PROTEIN, PUTATIVE-RELATED"/>
    <property type="match status" value="1"/>
</dbReference>
<evidence type="ECO:0000313" key="2">
    <source>
        <dbReference type="EMBL" id="KAK5770823.1"/>
    </source>
</evidence>
<accession>A0ABR0MCM2</accession>
<organism evidence="2 3">
    <name type="scientific">Gossypium arboreum</name>
    <name type="common">Tree cotton</name>
    <name type="synonym">Gossypium nanking</name>
    <dbReference type="NCBI Taxonomy" id="29729"/>
    <lineage>
        <taxon>Eukaryota</taxon>
        <taxon>Viridiplantae</taxon>
        <taxon>Streptophyta</taxon>
        <taxon>Embryophyta</taxon>
        <taxon>Tracheophyta</taxon>
        <taxon>Spermatophyta</taxon>
        <taxon>Magnoliopsida</taxon>
        <taxon>eudicotyledons</taxon>
        <taxon>Gunneridae</taxon>
        <taxon>Pentapetalae</taxon>
        <taxon>rosids</taxon>
        <taxon>malvids</taxon>
        <taxon>Malvales</taxon>
        <taxon>Malvaceae</taxon>
        <taxon>Malvoideae</taxon>
        <taxon>Gossypium</taxon>
    </lineage>
</organism>
<feature type="domain" description="DUF7745" evidence="1">
    <location>
        <begin position="28"/>
        <end position="112"/>
    </location>
</feature>
<dbReference type="InterPro" id="IPR056647">
    <property type="entry name" value="DUF7745"/>
</dbReference>
<reference evidence="2 3" key="1">
    <citation type="submission" date="2023-03" db="EMBL/GenBank/DDBJ databases">
        <title>WGS of Gossypium arboreum.</title>
        <authorList>
            <person name="Yu D."/>
        </authorList>
    </citation>
    <scope>NUCLEOTIDE SEQUENCE [LARGE SCALE GENOMIC DNA]</scope>
    <source>
        <tissue evidence="2">Leaf</tissue>
    </source>
</reference>
<gene>
    <name evidence="2" type="ORF">PVK06_046978</name>
</gene>
<dbReference type="Proteomes" id="UP001358586">
    <property type="component" value="Chromosome 13"/>
</dbReference>
<proteinExistence type="predicted"/>
<name>A0ABR0MCM2_GOSAR</name>
<evidence type="ECO:0000313" key="3">
    <source>
        <dbReference type="Proteomes" id="UP001358586"/>
    </source>
</evidence>
<protein>
    <recommendedName>
        <fullName evidence="1">DUF7745 domain-containing protein</fullName>
    </recommendedName>
</protein>
<dbReference type="PANTHER" id="PTHR48200:SF1">
    <property type="entry name" value="AMINOTRANSFERASE-LIKE PLANT MOBILE DOMAIN-CONTAINING PROTEIN"/>
    <property type="match status" value="1"/>
</dbReference>
<evidence type="ECO:0000259" key="1">
    <source>
        <dbReference type="Pfam" id="PF24924"/>
    </source>
</evidence>